<name>A0A0F9LL08_9ZZZZ</name>
<dbReference type="AlphaFoldDB" id="A0A0F9LL08"/>
<reference evidence="1" key="1">
    <citation type="journal article" date="2015" name="Nature">
        <title>Complex archaea that bridge the gap between prokaryotes and eukaryotes.</title>
        <authorList>
            <person name="Spang A."/>
            <person name="Saw J.H."/>
            <person name="Jorgensen S.L."/>
            <person name="Zaremba-Niedzwiedzka K."/>
            <person name="Martijn J."/>
            <person name="Lind A.E."/>
            <person name="van Eijk R."/>
            <person name="Schleper C."/>
            <person name="Guy L."/>
            <person name="Ettema T.J."/>
        </authorList>
    </citation>
    <scope>NUCLEOTIDE SEQUENCE</scope>
</reference>
<evidence type="ECO:0000313" key="1">
    <source>
        <dbReference type="EMBL" id="KKM94063.1"/>
    </source>
</evidence>
<protein>
    <submittedName>
        <fullName evidence="1">Uncharacterized protein</fullName>
    </submittedName>
</protein>
<dbReference type="EMBL" id="LAZR01006187">
    <property type="protein sequence ID" value="KKM94063.1"/>
    <property type="molecule type" value="Genomic_DNA"/>
</dbReference>
<sequence length="637" mass="71869">MARKKKFKFAGTSTDRKSVKLSDGIIISVKQHDTLLKYLKERLDFGKPSRDRQADRFEIIDREISGYINLDAEDKKRERENIAGRGPFPTDTSLPLTMAQLHEALTYAMTVIAPDSGMYAAIALAEKQDVAKGFATLMNRNAKKFKHYRNLAKGIFDMLKYNIGGYTIDWVSIFGNMIENAKSGGIEINKKMVFSGNEILAIDQYNLICDISVSPTDLPIKGEFFSIVDVKTPFRLKKMEADGEIFGIKDVIKQTMSPEISYYRRKPVIHIDHSGRAKGDSDWFSILSMTSPSQEHQGIELINIVTWLIPNDFGLSKSKDFEIWRFTIGNSVKIVSAIHLNNAHGYLPCAFGMPWDDGFGLQTKSFAEHLNPFQRFASFQMNIHQKAARKKLYGVTIYNKNIIDLGGFDPVASTIPARPTGMKDFDLRRAFVQFTDAPNTENTLRDIDATDALMQKILPTDMLRQVASLERATQYQAAAVVQGANRRNHLIVKILDDQCFSVIRDIQLYNVFQFQTDLEVIDESGKLVTINPADFIEAGLEFDISDGLKGIDKLIIIEGFKDIINMMLQSQIASEQVDIVAIIDYWTSILGDKTDFSQFKFKNEFDKLGQQEKQAAFQLFQQAVQQQEAQKGGGGNV</sequence>
<gene>
    <name evidence="1" type="ORF">LCGC14_1202050</name>
</gene>
<accession>A0A0F9LL08</accession>
<organism evidence="1">
    <name type="scientific">marine sediment metagenome</name>
    <dbReference type="NCBI Taxonomy" id="412755"/>
    <lineage>
        <taxon>unclassified sequences</taxon>
        <taxon>metagenomes</taxon>
        <taxon>ecological metagenomes</taxon>
    </lineage>
</organism>
<proteinExistence type="predicted"/>
<comment type="caution">
    <text evidence="1">The sequence shown here is derived from an EMBL/GenBank/DDBJ whole genome shotgun (WGS) entry which is preliminary data.</text>
</comment>